<sequence>METNEDFIKRKNVDFSRKELIPLKDVGRKGKYYFEREKWTFMPQHNLSNKVFCIERLKLVEIEGETTHTKLKIGDIEYRFGYYIVGKIGRAKDKWWWGQSCPIIPAKDFKKLIQQAEDENTLLI</sequence>
<accession>A0A1G1XMP1</accession>
<organism evidence="1 2">
    <name type="scientific">Candidatus Buchananbacteria bacterium RBG_13_39_9</name>
    <dbReference type="NCBI Taxonomy" id="1797531"/>
    <lineage>
        <taxon>Bacteria</taxon>
        <taxon>Candidatus Buchananiibacteriota</taxon>
    </lineage>
</organism>
<evidence type="ECO:0000313" key="2">
    <source>
        <dbReference type="Proteomes" id="UP000176260"/>
    </source>
</evidence>
<comment type="caution">
    <text evidence="1">The sequence shown here is derived from an EMBL/GenBank/DDBJ whole genome shotgun (WGS) entry which is preliminary data.</text>
</comment>
<evidence type="ECO:0000313" key="1">
    <source>
        <dbReference type="EMBL" id="OGY41288.1"/>
    </source>
</evidence>
<dbReference type="AlphaFoldDB" id="A0A1G1XMP1"/>
<gene>
    <name evidence="1" type="ORF">A2Y67_00590</name>
</gene>
<name>A0A1G1XMP1_9BACT</name>
<proteinExistence type="predicted"/>
<reference evidence="1 2" key="1">
    <citation type="journal article" date="2016" name="Nat. Commun.">
        <title>Thousands of microbial genomes shed light on interconnected biogeochemical processes in an aquifer system.</title>
        <authorList>
            <person name="Anantharaman K."/>
            <person name="Brown C.T."/>
            <person name="Hug L.A."/>
            <person name="Sharon I."/>
            <person name="Castelle C.J."/>
            <person name="Probst A.J."/>
            <person name="Thomas B.C."/>
            <person name="Singh A."/>
            <person name="Wilkins M.J."/>
            <person name="Karaoz U."/>
            <person name="Brodie E.L."/>
            <person name="Williams K.H."/>
            <person name="Hubbard S.S."/>
            <person name="Banfield J.F."/>
        </authorList>
    </citation>
    <scope>NUCLEOTIDE SEQUENCE [LARGE SCALE GENOMIC DNA]</scope>
</reference>
<dbReference type="EMBL" id="MHIA01000031">
    <property type="protein sequence ID" value="OGY41288.1"/>
    <property type="molecule type" value="Genomic_DNA"/>
</dbReference>
<protein>
    <submittedName>
        <fullName evidence="1">Uncharacterized protein</fullName>
    </submittedName>
</protein>
<dbReference type="Proteomes" id="UP000176260">
    <property type="component" value="Unassembled WGS sequence"/>
</dbReference>